<feature type="domain" description="Xylose isomerase-like TIM barrel" evidence="1">
    <location>
        <begin position="36"/>
        <end position="266"/>
    </location>
</feature>
<dbReference type="PANTHER" id="PTHR12110:SF48">
    <property type="entry name" value="BLL3656 PROTEIN"/>
    <property type="match status" value="1"/>
</dbReference>
<dbReference type="Gene3D" id="3.20.20.150">
    <property type="entry name" value="Divalent-metal-dependent TIM barrel enzymes"/>
    <property type="match status" value="1"/>
</dbReference>
<protein>
    <submittedName>
        <fullName evidence="2">Sugar phosphate isomerase/epimerase</fullName>
    </submittedName>
</protein>
<keyword evidence="2" id="KW-0413">Isomerase</keyword>
<dbReference type="Pfam" id="PF01261">
    <property type="entry name" value="AP_endonuc_2"/>
    <property type="match status" value="1"/>
</dbReference>
<evidence type="ECO:0000313" key="3">
    <source>
        <dbReference type="Proteomes" id="UP000199542"/>
    </source>
</evidence>
<dbReference type="EMBL" id="FMTM01000001">
    <property type="protein sequence ID" value="SCW41259.1"/>
    <property type="molecule type" value="Genomic_DNA"/>
</dbReference>
<dbReference type="InterPro" id="IPR050312">
    <property type="entry name" value="IolE/XylAMocC-like"/>
</dbReference>
<evidence type="ECO:0000313" key="2">
    <source>
        <dbReference type="EMBL" id="SCW41259.1"/>
    </source>
</evidence>
<name>A0A1G4QAT7_9HYPH</name>
<dbReference type="Proteomes" id="UP000199542">
    <property type="component" value="Unassembled WGS sequence"/>
</dbReference>
<proteinExistence type="predicted"/>
<dbReference type="AlphaFoldDB" id="A0A1G4QAT7"/>
<accession>A0A1G4QAT7</accession>
<evidence type="ECO:0000259" key="1">
    <source>
        <dbReference type="Pfam" id="PF01261"/>
    </source>
</evidence>
<dbReference type="InterPro" id="IPR036237">
    <property type="entry name" value="Xyl_isomerase-like_sf"/>
</dbReference>
<dbReference type="RefSeq" id="WP_092584181.1">
    <property type="nucleotide sequence ID" value="NZ_FMTM01000001.1"/>
</dbReference>
<sequence length="276" mass="28840">METLENTIAARTSTPSLGVAHFSAIDVEPAKFVSMAAVAGFSSVGLRLHPAFPGAPYYELPAGSDTARDVKARMDGEGISLYDIEFVVIGPDFDAAYLTSMLEGASALGARRLSVCGDDPDRGRLIANFAALCDLAATFGMGVDLENMGWRTIASFDDSLSIVQGSGRDNAGALVDALHFFRNGGQAKDVSSVPEGMIRSIQLCDARGPAPTTADQMVSEARTGRFAPGLGELPVASLINELPAGAAVSVEVPIHASQSPEEHLRHLHDAARALTG</sequence>
<dbReference type="SUPFAM" id="SSF51658">
    <property type="entry name" value="Xylose isomerase-like"/>
    <property type="match status" value="1"/>
</dbReference>
<organism evidence="2 3">
    <name type="scientific">Rhizobium mongolense subsp. loessense</name>
    <dbReference type="NCBI Taxonomy" id="158890"/>
    <lineage>
        <taxon>Bacteria</taxon>
        <taxon>Pseudomonadati</taxon>
        <taxon>Pseudomonadota</taxon>
        <taxon>Alphaproteobacteria</taxon>
        <taxon>Hyphomicrobiales</taxon>
        <taxon>Rhizobiaceae</taxon>
        <taxon>Rhizobium/Agrobacterium group</taxon>
        <taxon>Rhizobium</taxon>
    </lineage>
</organism>
<reference evidence="2 3" key="1">
    <citation type="submission" date="2016-10" db="EMBL/GenBank/DDBJ databases">
        <authorList>
            <person name="de Groot N.N."/>
        </authorList>
    </citation>
    <scope>NUCLEOTIDE SEQUENCE [LARGE SCALE GENOMIC DNA]</scope>
    <source>
        <strain evidence="2 3">CGMCC 1.3401</strain>
    </source>
</reference>
<dbReference type="InterPro" id="IPR013022">
    <property type="entry name" value="Xyl_isomerase-like_TIM-brl"/>
</dbReference>
<dbReference type="PANTHER" id="PTHR12110">
    <property type="entry name" value="HYDROXYPYRUVATE ISOMERASE"/>
    <property type="match status" value="1"/>
</dbReference>
<gene>
    <name evidence="2" type="ORF">SAMN02927900_01519</name>
</gene>
<dbReference type="GO" id="GO:0016853">
    <property type="term" value="F:isomerase activity"/>
    <property type="evidence" value="ECO:0007669"/>
    <property type="project" value="UniProtKB-KW"/>
</dbReference>